<feature type="region of interest" description="Disordered" evidence="1">
    <location>
        <begin position="168"/>
        <end position="192"/>
    </location>
</feature>
<gene>
    <name evidence="2" type="ORF">EVAR_90045_1</name>
</gene>
<feature type="compositionally biased region" description="Basic residues" evidence="1">
    <location>
        <begin position="238"/>
        <end position="252"/>
    </location>
</feature>
<evidence type="ECO:0000313" key="3">
    <source>
        <dbReference type="Proteomes" id="UP000299102"/>
    </source>
</evidence>
<dbReference type="STRING" id="151549.A0A4C1WTX8"/>
<evidence type="ECO:0008006" key="4">
    <source>
        <dbReference type="Google" id="ProtNLM"/>
    </source>
</evidence>
<reference evidence="2 3" key="1">
    <citation type="journal article" date="2019" name="Commun. Biol.">
        <title>The bagworm genome reveals a unique fibroin gene that provides high tensile strength.</title>
        <authorList>
            <person name="Kono N."/>
            <person name="Nakamura H."/>
            <person name="Ohtoshi R."/>
            <person name="Tomita M."/>
            <person name="Numata K."/>
            <person name="Arakawa K."/>
        </authorList>
    </citation>
    <scope>NUCLEOTIDE SEQUENCE [LARGE SCALE GENOMIC DNA]</scope>
</reference>
<dbReference type="Proteomes" id="UP000299102">
    <property type="component" value="Unassembled WGS sequence"/>
</dbReference>
<sequence>MLGKDVALGDGGCYPFIAIELWLKVAVVAGWEGVAAGDELMTYEYVGLWAGATPEQWLNIGKGFQRKFPHCVGQWRRYTTRGRRRHQARGRRRSPTSPTPSAATGVGCIDGKHVVIQCPINSGFEYYNYKGTFSFVLLAKSRTSRRIYTPPGTFDTIVNDEIVQEGSWRQNQSSDSAIRPLQNKEKQPSRNRISNRLKRERECEHTFVLVAGPFDSCPKNRSGTRAPRMARRGASAHSHTRLAPRLATRTRV</sequence>
<evidence type="ECO:0000313" key="2">
    <source>
        <dbReference type="EMBL" id="GBP54761.1"/>
    </source>
</evidence>
<proteinExistence type="predicted"/>
<dbReference type="AlphaFoldDB" id="A0A4C1WTX8"/>
<feature type="region of interest" description="Disordered" evidence="1">
    <location>
        <begin position="80"/>
        <end position="103"/>
    </location>
</feature>
<organism evidence="2 3">
    <name type="scientific">Eumeta variegata</name>
    <name type="common">Bagworm moth</name>
    <name type="synonym">Eumeta japonica</name>
    <dbReference type="NCBI Taxonomy" id="151549"/>
    <lineage>
        <taxon>Eukaryota</taxon>
        <taxon>Metazoa</taxon>
        <taxon>Ecdysozoa</taxon>
        <taxon>Arthropoda</taxon>
        <taxon>Hexapoda</taxon>
        <taxon>Insecta</taxon>
        <taxon>Pterygota</taxon>
        <taxon>Neoptera</taxon>
        <taxon>Endopterygota</taxon>
        <taxon>Lepidoptera</taxon>
        <taxon>Glossata</taxon>
        <taxon>Ditrysia</taxon>
        <taxon>Tineoidea</taxon>
        <taxon>Psychidae</taxon>
        <taxon>Oiketicinae</taxon>
        <taxon>Eumeta</taxon>
    </lineage>
</organism>
<name>A0A4C1WTX8_EUMVA</name>
<dbReference type="EMBL" id="BGZK01000654">
    <property type="protein sequence ID" value="GBP54761.1"/>
    <property type="molecule type" value="Genomic_DNA"/>
</dbReference>
<dbReference type="OrthoDB" id="2668416at2759"/>
<feature type="region of interest" description="Disordered" evidence="1">
    <location>
        <begin position="219"/>
        <end position="252"/>
    </location>
</feature>
<feature type="compositionally biased region" description="Basic residues" evidence="1">
    <location>
        <begin position="80"/>
        <end position="94"/>
    </location>
</feature>
<keyword evidence="3" id="KW-1185">Reference proteome</keyword>
<protein>
    <recommendedName>
        <fullName evidence="4">DDE Tnp4 domain-containing protein</fullName>
    </recommendedName>
</protein>
<evidence type="ECO:0000256" key="1">
    <source>
        <dbReference type="SAM" id="MobiDB-lite"/>
    </source>
</evidence>
<comment type="caution">
    <text evidence="2">The sequence shown here is derived from an EMBL/GenBank/DDBJ whole genome shotgun (WGS) entry which is preliminary data.</text>
</comment>
<accession>A0A4C1WTX8</accession>